<reference evidence="1" key="1">
    <citation type="submission" date="2021-06" db="EMBL/GenBank/DDBJ databases">
        <authorList>
            <person name="Kallberg Y."/>
            <person name="Tangrot J."/>
            <person name="Rosling A."/>
        </authorList>
    </citation>
    <scope>NUCLEOTIDE SEQUENCE</scope>
    <source>
        <strain evidence="1">MT106</strain>
    </source>
</reference>
<feature type="non-terminal residue" evidence="1">
    <location>
        <position position="1"/>
    </location>
</feature>
<sequence length="208" mass="23917">SNTAPSSFTFAVTPLSLALPFVNKFVDLYKTKLLAISSLRNKITSLDNKSIDYYCSLSLKNLPPTLVPTIQNELSQEIHKVLAKKHSNFLSEKLTLLFKEQEQICENYTKQLNEKLNKMQTELQINVSSGSLKTELTTTYSNSAKNRIESTLWQYNEKILQLNIEHFLDIEPVRKIDFISYNELNIPFVENYITKEFNASNTSNILKL</sequence>
<dbReference type="EMBL" id="CAJVPL010003078">
    <property type="protein sequence ID" value="CAG8625829.1"/>
    <property type="molecule type" value="Genomic_DNA"/>
</dbReference>
<evidence type="ECO:0000313" key="2">
    <source>
        <dbReference type="Proteomes" id="UP000789831"/>
    </source>
</evidence>
<accession>A0A9N9D866</accession>
<comment type="caution">
    <text evidence="1">The sequence shown here is derived from an EMBL/GenBank/DDBJ whole genome shotgun (WGS) entry which is preliminary data.</text>
</comment>
<keyword evidence="2" id="KW-1185">Reference proteome</keyword>
<protein>
    <submittedName>
        <fullName evidence="1">8678_t:CDS:1</fullName>
    </submittedName>
</protein>
<name>A0A9N9D866_9GLOM</name>
<dbReference type="AlphaFoldDB" id="A0A9N9D866"/>
<evidence type="ECO:0000313" key="1">
    <source>
        <dbReference type="EMBL" id="CAG8625829.1"/>
    </source>
</evidence>
<proteinExistence type="predicted"/>
<gene>
    <name evidence="1" type="ORF">AGERDE_LOCUS10279</name>
</gene>
<dbReference type="Proteomes" id="UP000789831">
    <property type="component" value="Unassembled WGS sequence"/>
</dbReference>
<organism evidence="1 2">
    <name type="scientific">Ambispora gerdemannii</name>
    <dbReference type="NCBI Taxonomy" id="144530"/>
    <lineage>
        <taxon>Eukaryota</taxon>
        <taxon>Fungi</taxon>
        <taxon>Fungi incertae sedis</taxon>
        <taxon>Mucoromycota</taxon>
        <taxon>Glomeromycotina</taxon>
        <taxon>Glomeromycetes</taxon>
        <taxon>Archaeosporales</taxon>
        <taxon>Ambisporaceae</taxon>
        <taxon>Ambispora</taxon>
    </lineage>
</organism>